<dbReference type="EMBL" id="JAGHQL010000099">
    <property type="protein sequence ID" value="KAH0538711.1"/>
    <property type="molecule type" value="Genomic_DNA"/>
</dbReference>
<dbReference type="InterPro" id="IPR014722">
    <property type="entry name" value="Rib_uL2_dom2"/>
</dbReference>
<dbReference type="SUPFAM" id="SSF50249">
    <property type="entry name" value="Nucleic acid-binding proteins"/>
    <property type="match status" value="1"/>
</dbReference>
<dbReference type="GO" id="GO:0003723">
    <property type="term" value="F:RNA binding"/>
    <property type="evidence" value="ECO:0007669"/>
    <property type="project" value="InterPro"/>
</dbReference>
<dbReference type="Pfam" id="PF21485">
    <property type="entry name" value="IF5A-like_N"/>
    <property type="match status" value="1"/>
</dbReference>
<name>A0A9P8L278_9PEZI</name>
<dbReference type="InterPro" id="IPR008991">
    <property type="entry name" value="Translation_prot_SH3-like_sf"/>
</dbReference>
<gene>
    <name evidence="3" type="ORF">FGG08_004728</name>
</gene>
<dbReference type="InterPro" id="IPR048670">
    <property type="entry name" value="IF5A-like_N"/>
</dbReference>
<dbReference type="OrthoDB" id="9975114at2759"/>
<evidence type="ECO:0000256" key="1">
    <source>
        <dbReference type="SAM" id="MobiDB-lite"/>
    </source>
</evidence>
<dbReference type="Gene3D" id="2.30.30.30">
    <property type="match status" value="1"/>
</dbReference>
<dbReference type="GO" id="GO:0045901">
    <property type="term" value="P:positive regulation of translational elongation"/>
    <property type="evidence" value="ECO:0007669"/>
    <property type="project" value="InterPro"/>
</dbReference>
<evidence type="ECO:0000313" key="3">
    <source>
        <dbReference type="EMBL" id="KAH0538711.1"/>
    </source>
</evidence>
<dbReference type="InterPro" id="IPR001884">
    <property type="entry name" value="IF5A-like"/>
</dbReference>
<evidence type="ECO:0000313" key="4">
    <source>
        <dbReference type="Proteomes" id="UP000698800"/>
    </source>
</evidence>
<dbReference type="InterPro" id="IPR012340">
    <property type="entry name" value="NA-bd_OB-fold"/>
</dbReference>
<feature type="region of interest" description="Disordered" evidence="1">
    <location>
        <begin position="118"/>
        <end position="138"/>
    </location>
</feature>
<accession>A0A9P8L278</accession>
<dbReference type="GO" id="GO:0003746">
    <property type="term" value="F:translation elongation factor activity"/>
    <property type="evidence" value="ECO:0007669"/>
    <property type="project" value="InterPro"/>
</dbReference>
<comment type="caution">
    <text evidence="3">The sequence shown here is derived from an EMBL/GenBank/DDBJ whole genome shotgun (WGS) entry which is preliminary data.</text>
</comment>
<feature type="domain" description="Translation initiation factor 5A-like N-terminal" evidence="2">
    <location>
        <begin position="357"/>
        <end position="414"/>
    </location>
</feature>
<dbReference type="Proteomes" id="UP000698800">
    <property type="component" value="Unassembled WGS sequence"/>
</dbReference>
<keyword evidence="4" id="KW-1185">Reference proteome</keyword>
<dbReference type="GO" id="GO:0043022">
    <property type="term" value="F:ribosome binding"/>
    <property type="evidence" value="ECO:0007669"/>
    <property type="project" value="InterPro"/>
</dbReference>
<evidence type="ECO:0000259" key="2">
    <source>
        <dbReference type="Pfam" id="PF21485"/>
    </source>
</evidence>
<dbReference type="SUPFAM" id="SSF50104">
    <property type="entry name" value="Translation proteins SH3-like domain"/>
    <property type="match status" value="1"/>
</dbReference>
<dbReference type="PANTHER" id="PTHR11673">
    <property type="entry name" value="TRANSLATION INITIATION FACTOR 5A FAMILY MEMBER"/>
    <property type="match status" value="1"/>
</dbReference>
<protein>
    <recommendedName>
        <fullName evidence="2">Translation initiation factor 5A-like N-terminal domain-containing protein</fullName>
    </recommendedName>
</protein>
<proteinExistence type="predicted"/>
<dbReference type="Gene3D" id="2.40.50.140">
    <property type="entry name" value="Nucleic acid-binding proteins"/>
    <property type="match status" value="1"/>
</dbReference>
<sequence length="503" mass="57888">MSNYHEILPRLPGDTSDGREVRLARAWGIENGKFVRPLSAQVEREYVLRRAVEALIQMRHWPSSSRRHSRKDASNPVTLDFDARVPIPFSVFPSSYRSDAASSSTTQIRVEGEVNLPSHTSRVGREGHESRFYSTSAALPDRRERSRYEDEEVTTQIYEERDRPRRREEYTTSVYEEDSYRRREPEASFFPEVQYTRDNYREPEKRFTEKVKKVEFDVEFPHRHHHKRDLAIRRPADEFGPSEVDVEESSSFSRHTPTVVDTFERRYSEPREDTHLEIEATVDAPTRHTNISKMGYYDDEGHHHSIRHGISKAADRLLHPHHHHTSIHEDVYVDASPARSTSVVSASVSAAGRRKVETVPIPCHHIRTGDILYLQGRPCQVIRITTSAQTGQHRYLGVDLFTKQLHEDTSVVSHPSPSVLLQTMPGPVFKQYRLLDVREDGRVVAMTENGDVKQGLRVADQGSLWARLNDAFSDGRGSVRVLVIRHGRNELAVDFRLVHGSRL</sequence>
<organism evidence="3 4">
    <name type="scientific">Glutinoglossum americanum</name>
    <dbReference type="NCBI Taxonomy" id="1670608"/>
    <lineage>
        <taxon>Eukaryota</taxon>
        <taxon>Fungi</taxon>
        <taxon>Dikarya</taxon>
        <taxon>Ascomycota</taxon>
        <taxon>Pezizomycotina</taxon>
        <taxon>Geoglossomycetes</taxon>
        <taxon>Geoglossales</taxon>
        <taxon>Geoglossaceae</taxon>
        <taxon>Glutinoglossum</taxon>
    </lineage>
</organism>
<reference evidence="3" key="1">
    <citation type="submission" date="2021-03" db="EMBL/GenBank/DDBJ databases">
        <title>Comparative genomics and phylogenomic investigation of the class Geoglossomycetes provide insights into ecological specialization and systematics.</title>
        <authorList>
            <person name="Melie T."/>
            <person name="Pirro S."/>
            <person name="Miller A.N."/>
            <person name="Quandt A."/>
        </authorList>
    </citation>
    <scope>NUCLEOTIDE SEQUENCE</scope>
    <source>
        <strain evidence="3">GBOQ0MN5Z8</strain>
    </source>
</reference>
<dbReference type="AlphaFoldDB" id="A0A9P8L278"/>